<dbReference type="RefSeq" id="WP_131285446.1">
    <property type="nucleotide sequence ID" value="NZ_RXLP01000027.1"/>
</dbReference>
<dbReference type="InterPro" id="IPR006015">
    <property type="entry name" value="Universal_stress_UspA"/>
</dbReference>
<gene>
    <name evidence="3" type="ORF">EJ419_08235</name>
</gene>
<name>A0A4R0QUF5_9BIFI</name>
<dbReference type="PANTHER" id="PTHR46268:SF6">
    <property type="entry name" value="UNIVERSAL STRESS PROTEIN UP12"/>
    <property type="match status" value="1"/>
</dbReference>
<accession>A0A4R0QUF5</accession>
<dbReference type="CDD" id="cd00293">
    <property type="entry name" value="USP-like"/>
    <property type="match status" value="1"/>
</dbReference>
<evidence type="ECO:0000259" key="2">
    <source>
        <dbReference type="Pfam" id="PF00582"/>
    </source>
</evidence>
<dbReference type="SUPFAM" id="SSF52402">
    <property type="entry name" value="Adenine nucleotide alpha hydrolases-like"/>
    <property type="match status" value="2"/>
</dbReference>
<keyword evidence="4" id="KW-1185">Reference proteome</keyword>
<dbReference type="Pfam" id="PF00582">
    <property type="entry name" value="Usp"/>
    <property type="match status" value="2"/>
</dbReference>
<reference evidence="3 4" key="1">
    <citation type="submission" date="2018-12" db="EMBL/GenBank/DDBJ databases">
        <title>Alloscrdovia theropitheci sp. nov: a novel taxon from the feces of the bleeding-herat monkey (Theropithecus geleda).</title>
        <authorList>
            <person name="Modesto M."/>
        </authorList>
    </citation>
    <scope>NUCLEOTIDE SEQUENCE [LARGE SCALE GENOMIC DNA]</scope>
    <source>
        <strain evidence="3 4">GLDI4/2</strain>
    </source>
</reference>
<feature type="domain" description="UspA" evidence="2">
    <location>
        <begin position="179"/>
        <end position="315"/>
    </location>
</feature>
<dbReference type="Gene3D" id="3.40.50.620">
    <property type="entry name" value="HUPs"/>
    <property type="match status" value="2"/>
</dbReference>
<feature type="domain" description="UspA" evidence="2">
    <location>
        <begin position="16"/>
        <end position="151"/>
    </location>
</feature>
<evidence type="ECO:0000313" key="4">
    <source>
        <dbReference type="Proteomes" id="UP000291289"/>
    </source>
</evidence>
<dbReference type="PRINTS" id="PR01438">
    <property type="entry name" value="UNVRSLSTRESS"/>
</dbReference>
<evidence type="ECO:0000313" key="3">
    <source>
        <dbReference type="EMBL" id="TCD53617.1"/>
    </source>
</evidence>
<comment type="similarity">
    <text evidence="1">Belongs to the universal stress protein A family.</text>
</comment>
<organism evidence="3 4">
    <name type="scientific">Alloscardovia theropitheci</name>
    <dbReference type="NCBI Taxonomy" id="2496842"/>
    <lineage>
        <taxon>Bacteria</taxon>
        <taxon>Bacillati</taxon>
        <taxon>Actinomycetota</taxon>
        <taxon>Actinomycetes</taxon>
        <taxon>Bifidobacteriales</taxon>
        <taxon>Bifidobacteriaceae</taxon>
        <taxon>Alloscardovia</taxon>
    </lineage>
</organism>
<dbReference type="InterPro" id="IPR006016">
    <property type="entry name" value="UspA"/>
</dbReference>
<dbReference type="AlphaFoldDB" id="A0A4R0QUF5"/>
<protein>
    <submittedName>
        <fullName evidence="3">Universal stress protein</fullName>
    </submittedName>
</protein>
<dbReference type="InterPro" id="IPR014729">
    <property type="entry name" value="Rossmann-like_a/b/a_fold"/>
</dbReference>
<proteinExistence type="inferred from homology"/>
<dbReference type="PANTHER" id="PTHR46268">
    <property type="entry name" value="STRESS RESPONSE PROTEIN NHAX"/>
    <property type="match status" value="1"/>
</dbReference>
<comment type="caution">
    <text evidence="3">The sequence shown here is derived from an EMBL/GenBank/DDBJ whole genome shotgun (WGS) entry which is preliminary data.</text>
</comment>
<dbReference type="Proteomes" id="UP000291289">
    <property type="component" value="Unassembled WGS sequence"/>
</dbReference>
<dbReference type="EMBL" id="RXLP01000027">
    <property type="protein sequence ID" value="TCD53617.1"/>
    <property type="molecule type" value="Genomic_DNA"/>
</dbReference>
<sequence length="315" mass="34543">MTHTVENTYIPRGELAVGVDGSDESFTALKWAMQESSTTGQKVHAIYGWTHSWDLGDEPSSPQEWERVRKVINTQLQTWADEAARGINFDSSLLKLTSVHSAGATALLDIGEHAHQIVVGRRNMGAVARWFLGSMSESLVNQSPVPVTVVHTAQHDDDDIPSSELISEESMLGQNHLLPIVVGVDGSQVSLRALDFAIEAARMEHRELHVIYCWQTKSLAEYITPQEGIPSVTQEQSIAEKVLTDIIDQAGIPSEITVVKHVIHTPAAKGLLEASRYAYRIIVGSRGLGKFNQHVLGSVSQKLLDKSMTTVTVVH</sequence>
<evidence type="ECO:0000256" key="1">
    <source>
        <dbReference type="ARBA" id="ARBA00008791"/>
    </source>
</evidence>
<dbReference type="OrthoDB" id="3174546at2"/>